<evidence type="ECO:0000313" key="12">
    <source>
        <dbReference type="Proteomes" id="UP000219259"/>
    </source>
</evidence>
<gene>
    <name evidence="10" type="primary">wecA</name>
    <name evidence="9" type="ORF">CLI86_00350</name>
    <name evidence="10" type="ORF">TFUB20_01549</name>
</gene>
<dbReference type="EMBL" id="NSLJ01000001">
    <property type="protein sequence ID" value="PDP45124.1"/>
    <property type="molecule type" value="Genomic_DNA"/>
</dbReference>
<comment type="subcellular location">
    <subcellularLocation>
        <location evidence="1">Membrane</location>
        <topology evidence="1">Multi-pass membrane protein</topology>
    </subcellularLocation>
</comment>
<evidence type="ECO:0000313" key="10">
    <source>
        <dbReference type="EMBL" id="SCQ21948.1"/>
    </source>
</evidence>
<dbReference type="EC" id="2.7.8.40" evidence="10"/>
<evidence type="ECO:0000256" key="7">
    <source>
        <dbReference type="SAM" id="Phobius"/>
    </source>
</evidence>
<keyword evidence="6 7" id="KW-0472">Membrane</keyword>
<feature type="transmembrane region" description="Helical" evidence="7">
    <location>
        <begin position="113"/>
        <end position="136"/>
    </location>
</feature>
<protein>
    <submittedName>
        <fullName evidence="9">Sugar transferase</fullName>
    </submittedName>
    <submittedName>
        <fullName evidence="10">UDP-N-acetylgalactosamine-undecaprenyl-phosphate N-acetylgalactosaminephosphotransferase</fullName>
        <ecNumber evidence="10">2.7.8.40</ecNumber>
    </submittedName>
</protein>
<dbReference type="PANTHER" id="PTHR30576">
    <property type="entry name" value="COLANIC BIOSYNTHESIS UDP-GLUCOSE LIPID CARRIER TRANSFERASE"/>
    <property type="match status" value="1"/>
</dbReference>
<keyword evidence="3 10" id="KW-0808">Transferase</keyword>
<dbReference type="GeneID" id="34758937"/>
<keyword evidence="4 7" id="KW-0812">Transmembrane</keyword>
<dbReference type="GO" id="GO:0016020">
    <property type="term" value="C:membrane"/>
    <property type="evidence" value="ECO:0007669"/>
    <property type="project" value="UniProtKB-SubCell"/>
</dbReference>
<feature type="transmembrane region" description="Helical" evidence="7">
    <location>
        <begin position="81"/>
        <end position="101"/>
    </location>
</feature>
<name>A0A1D3UPJ2_TANFO</name>
<feature type="transmembrane region" description="Helical" evidence="7">
    <location>
        <begin position="12"/>
        <end position="31"/>
    </location>
</feature>
<evidence type="ECO:0000256" key="6">
    <source>
        <dbReference type="ARBA" id="ARBA00023136"/>
    </source>
</evidence>
<dbReference type="GO" id="GO:0016780">
    <property type="term" value="F:phosphotransferase activity, for other substituted phosphate groups"/>
    <property type="evidence" value="ECO:0007669"/>
    <property type="project" value="TreeGrafter"/>
</dbReference>
<dbReference type="AlphaFoldDB" id="A0A1D3UPJ2"/>
<reference evidence="10 11" key="1">
    <citation type="submission" date="2016-09" db="EMBL/GenBank/DDBJ databases">
        <authorList>
            <person name="Capua I."/>
            <person name="De Benedictis P."/>
            <person name="Joannis T."/>
            <person name="Lombin L.H."/>
            <person name="Cattoli G."/>
        </authorList>
    </citation>
    <scope>NUCLEOTIDE SEQUENCE [LARGE SCALE GENOMIC DNA]</scope>
    <source>
        <strain evidence="10 11">UB20</strain>
    </source>
</reference>
<evidence type="ECO:0000256" key="2">
    <source>
        <dbReference type="ARBA" id="ARBA00006464"/>
    </source>
</evidence>
<feature type="domain" description="Bacterial sugar transferase" evidence="8">
    <location>
        <begin position="279"/>
        <end position="461"/>
    </location>
</feature>
<dbReference type="Gene3D" id="3.40.50.720">
    <property type="entry name" value="NAD(P)-binding Rossmann-like Domain"/>
    <property type="match status" value="1"/>
</dbReference>
<keyword evidence="5 7" id="KW-1133">Transmembrane helix</keyword>
<evidence type="ECO:0000256" key="1">
    <source>
        <dbReference type="ARBA" id="ARBA00004141"/>
    </source>
</evidence>
<dbReference type="Proteomes" id="UP000219259">
    <property type="component" value="Unassembled WGS sequence"/>
</dbReference>
<dbReference type="InterPro" id="IPR017475">
    <property type="entry name" value="EPS_sugar_tfrase"/>
</dbReference>
<organism evidence="10 11">
    <name type="scientific">Tannerella forsythia</name>
    <name type="common">Bacteroides forsythus</name>
    <dbReference type="NCBI Taxonomy" id="28112"/>
    <lineage>
        <taxon>Bacteria</taxon>
        <taxon>Pseudomonadati</taxon>
        <taxon>Bacteroidota</taxon>
        <taxon>Bacteroidia</taxon>
        <taxon>Bacteroidales</taxon>
        <taxon>Tannerellaceae</taxon>
        <taxon>Tannerella</taxon>
    </lineage>
</organism>
<reference evidence="9 12" key="2">
    <citation type="submission" date="2017-09" db="EMBL/GenBank/DDBJ databases">
        <title>Phase variable restriction modification systems are present in the genome sequences of periodontal pathogens Prevotella intermedia, Tannerella forsythia and Porphyromonas gingivalis.</title>
        <authorList>
            <person name="Haigh R.D."/>
            <person name="Crawford L."/>
            <person name="Ralph J."/>
            <person name="Wanford J."/>
            <person name="Vartoukian S.R."/>
            <person name="Hijazib K."/>
            <person name="Wade W."/>
            <person name="Oggioni M.R."/>
        </authorList>
    </citation>
    <scope>NUCLEOTIDE SEQUENCE [LARGE SCALE GENOMIC DNA]</scope>
    <source>
        <strain evidence="9 12">WW11663</strain>
    </source>
</reference>
<dbReference type="NCBIfam" id="TIGR03025">
    <property type="entry name" value="EPS_sugtrans"/>
    <property type="match status" value="1"/>
</dbReference>
<sequence length="466" mass="54305">MNRHRQRLKYLLSDFVTAAIVWCLMNILRYYEVARYDGFHSLGQFLTFHQVIIMQLFIPLFWLALYYLSGYYNRPFGKSRIIEWFTTFVSITIGVVLIFFSVILNDLPRSFEIYYKIFLSFGALQFILTYTCRYLITSHALHMVKLRKWATNVLVIGTGRQALQVCDDLTRLGYRMLGFVQGPATDDTTIDSQEIAGTIDDLPELMATSPVHELILVPDPECHEETIRILYSLYHYKCPIKIWADKNNPLTRAEVKTIHGIPLIDVTSNNFSEAGKNIKWLADKIASLLALVLLSPLYAYIAVRVRKDSKGPVLFRQERIGYRGKPFTIYKFRTMYADAEKRGPMLTAQNDTRVTPFGRFLRKYRLDELPQFWNVLRGDMSLVGPRPEQRYYIDRIVRKAPYYYLLHNVRPGITSWGMVKYGYAETVDKMIERLAYDILYYENMSLALDITILIYTVKIVFTGKGV</sequence>
<dbReference type="PANTHER" id="PTHR30576:SF0">
    <property type="entry name" value="UNDECAPRENYL-PHOSPHATE N-ACETYLGALACTOSAMINYL 1-PHOSPHATE TRANSFERASE-RELATED"/>
    <property type="match status" value="1"/>
</dbReference>
<dbReference type="Pfam" id="PF02397">
    <property type="entry name" value="Bac_transf"/>
    <property type="match status" value="1"/>
</dbReference>
<dbReference type="RefSeq" id="WP_014225139.1">
    <property type="nucleotide sequence ID" value="NZ_CAJPTF010000018.1"/>
</dbReference>
<evidence type="ECO:0000256" key="5">
    <source>
        <dbReference type="ARBA" id="ARBA00022989"/>
    </source>
</evidence>
<accession>A0A1D3UPJ2</accession>
<proteinExistence type="inferred from homology"/>
<evidence type="ECO:0000259" key="8">
    <source>
        <dbReference type="Pfam" id="PF02397"/>
    </source>
</evidence>
<feature type="transmembrane region" description="Helical" evidence="7">
    <location>
        <begin position="51"/>
        <end position="69"/>
    </location>
</feature>
<evidence type="ECO:0000313" key="9">
    <source>
        <dbReference type="EMBL" id="PDP45124.1"/>
    </source>
</evidence>
<evidence type="ECO:0000313" key="11">
    <source>
        <dbReference type="Proteomes" id="UP000182057"/>
    </source>
</evidence>
<comment type="similarity">
    <text evidence="2">Belongs to the bacterial sugar transferase family.</text>
</comment>
<dbReference type="EMBL" id="FMMM01000055">
    <property type="protein sequence ID" value="SCQ21948.1"/>
    <property type="molecule type" value="Genomic_DNA"/>
</dbReference>
<dbReference type="InterPro" id="IPR003362">
    <property type="entry name" value="Bact_transf"/>
</dbReference>
<feature type="transmembrane region" description="Helical" evidence="7">
    <location>
        <begin position="285"/>
        <end position="303"/>
    </location>
</feature>
<dbReference type="OrthoDB" id="9808602at2"/>
<dbReference type="OMA" id="FDIFYIE"/>
<evidence type="ECO:0000256" key="3">
    <source>
        <dbReference type="ARBA" id="ARBA00022679"/>
    </source>
</evidence>
<dbReference type="Proteomes" id="UP000182057">
    <property type="component" value="Unassembled WGS sequence"/>
</dbReference>
<evidence type="ECO:0000256" key="4">
    <source>
        <dbReference type="ARBA" id="ARBA00022692"/>
    </source>
</evidence>